<keyword evidence="6" id="KW-1185">Reference proteome</keyword>
<sequence>MSIKEIATQLELSVSTVSRALNDYPDISPSTKKRVLKEAARQGYKLKGPEMAHWVQAKRVITAIIPCQDTQYLDPILSKVLAGTRHALQAEGYLLQVVAIDTGKQELSEFERLVKAGDQDGFLLLRTRVNDPKVHRLLKLNVPFVCYGRTERAAQFAWLDLDNYQVGHLSLSRLSEQGHQKIGVVSVSERYFFAQERRRGIQDAAEQIGLSLASEQWLEVGFDEEESYLACAEFLLQHPDITALICLTSTSARAAALAAMRLHNSQLNEREKPVSVIGCDTPTDELTASMGITSIQQAPPAQLGKQLAEMMVARIKGTPVKDLQVVLAPGVVTIGL</sequence>
<dbReference type="SUPFAM" id="SSF47413">
    <property type="entry name" value="lambda repressor-like DNA-binding domains"/>
    <property type="match status" value="1"/>
</dbReference>
<dbReference type="Gene3D" id="1.10.260.40">
    <property type="entry name" value="lambda repressor-like DNA-binding domains"/>
    <property type="match status" value="1"/>
</dbReference>
<dbReference type="GO" id="GO:0000976">
    <property type="term" value="F:transcription cis-regulatory region binding"/>
    <property type="evidence" value="ECO:0007669"/>
    <property type="project" value="TreeGrafter"/>
</dbReference>
<dbReference type="RefSeq" id="WP_110576485.1">
    <property type="nucleotide sequence ID" value="NZ_QKLW01000006.1"/>
</dbReference>
<dbReference type="Gene3D" id="3.40.50.2300">
    <property type="match status" value="2"/>
</dbReference>
<dbReference type="Pfam" id="PF00356">
    <property type="entry name" value="LacI"/>
    <property type="match status" value="1"/>
</dbReference>
<dbReference type="Pfam" id="PF00532">
    <property type="entry name" value="Peripla_BP_1"/>
    <property type="match status" value="1"/>
</dbReference>
<comment type="caution">
    <text evidence="5">The sequence shown here is derived from an EMBL/GenBank/DDBJ whole genome shotgun (WGS) entry which is preliminary data.</text>
</comment>
<dbReference type="SUPFAM" id="SSF53822">
    <property type="entry name" value="Periplasmic binding protein-like I"/>
    <property type="match status" value="1"/>
</dbReference>
<protein>
    <submittedName>
        <fullName evidence="5">LacI family transcriptional regulator</fullName>
    </submittedName>
</protein>
<dbReference type="PROSITE" id="PS50932">
    <property type="entry name" value="HTH_LACI_2"/>
    <property type="match status" value="1"/>
</dbReference>
<evidence type="ECO:0000313" key="6">
    <source>
        <dbReference type="Proteomes" id="UP000247551"/>
    </source>
</evidence>
<keyword evidence="2" id="KW-0238">DNA-binding</keyword>
<accession>A0A318V9H3</accession>
<organism evidence="5 6">
    <name type="scientific">Marinomonas alcarazii</name>
    <dbReference type="NCBI Taxonomy" id="491949"/>
    <lineage>
        <taxon>Bacteria</taxon>
        <taxon>Pseudomonadati</taxon>
        <taxon>Pseudomonadota</taxon>
        <taxon>Gammaproteobacteria</taxon>
        <taxon>Oceanospirillales</taxon>
        <taxon>Oceanospirillaceae</taxon>
        <taxon>Marinomonas</taxon>
    </lineage>
</organism>
<dbReference type="CDD" id="cd01392">
    <property type="entry name" value="HTH_LacI"/>
    <property type="match status" value="1"/>
</dbReference>
<keyword evidence="3" id="KW-0804">Transcription</keyword>
<keyword evidence="1" id="KW-0805">Transcription regulation</keyword>
<dbReference type="EMBL" id="QKLW01000006">
    <property type="protein sequence ID" value="PYF80539.1"/>
    <property type="molecule type" value="Genomic_DNA"/>
</dbReference>
<dbReference type="GO" id="GO:0003700">
    <property type="term" value="F:DNA-binding transcription factor activity"/>
    <property type="evidence" value="ECO:0007669"/>
    <property type="project" value="TreeGrafter"/>
</dbReference>
<dbReference type="InterPro" id="IPR001761">
    <property type="entry name" value="Peripla_BP/Lac1_sug-bd_dom"/>
</dbReference>
<feature type="domain" description="HTH lacI-type" evidence="4">
    <location>
        <begin position="1"/>
        <end position="45"/>
    </location>
</feature>
<reference evidence="5 6" key="1">
    <citation type="submission" date="2018-06" db="EMBL/GenBank/DDBJ databases">
        <title>Genomic Encyclopedia of Type Strains, Phase III (KMG-III): the genomes of soil and plant-associated and newly described type strains.</title>
        <authorList>
            <person name="Whitman W."/>
        </authorList>
    </citation>
    <scope>NUCLEOTIDE SEQUENCE [LARGE SCALE GENOMIC DNA]</scope>
    <source>
        <strain evidence="5 6">CECT 7730</strain>
    </source>
</reference>
<evidence type="ECO:0000313" key="5">
    <source>
        <dbReference type="EMBL" id="PYF80539.1"/>
    </source>
</evidence>
<name>A0A318V9H3_9GAMM</name>
<evidence type="ECO:0000256" key="1">
    <source>
        <dbReference type="ARBA" id="ARBA00023015"/>
    </source>
</evidence>
<dbReference type="InterPro" id="IPR028082">
    <property type="entry name" value="Peripla_BP_I"/>
</dbReference>
<dbReference type="Proteomes" id="UP000247551">
    <property type="component" value="Unassembled WGS sequence"/>
</dbReference>
<dbReference type="PANTHER" id="PTHR30146:SF109">
    <property type="entry name" value="HTH-TYPE TRANSCRIPTIONAL REGULATOR GALS"/>
    <property type="match status" value="1"/>
</dbReference>
<dbReference type="InterPro" id="IPR000843">
    <property type="entry name" value="HTH_LacI"/>
</dbReference>
<gene>
    <name evidence="5" type="ORF">DFP75_106180</name>
</gene>
<dbReference type="SMART" id="SM00354">
    <property type="entry name" value="HTH_LACI"/>
    <property type="match status" value="1"/>
</dbReference>
<evidence type="ECO:0000256" key="2">
    <source>
        <dbReference type="ARBA" id="ARBA00023125"/>
    </source>
</evidence>
<proteinExistence type="predicted"/>
<evidence type="ECO:0000259" key="4">
    <source>
        <dbReference type="PROSITE" id="PS50932"/>
    </source>
</evidence>
<dbReference type="AlphaFoldDB" id="A0A318V9H3"/>
<dbReference type="PANTHER" id="PTHR30146">
    <property type="entry name" value="LACI-RELATED TRANSCRIPTIONAL REPRESSOR"/>
    <property type="match status" value="1"/>
</dbReference>
<dbReference type="InterPro" id="IPR010982">
    <property type="entry name" value="Lambda_DNA-bd_dom_sf"/>
</dbReference>
<evidence type="ECO:0000256" key="3">
    <source>
        <dbReference type="ARBA" id="ARBA00023163"/>
    </source>
</evidence>